<evidence type="ECO:0000313" key="2">
    <source>
        <dbReference type="Proteomes" id="UP001448207"/>
    </source>
</evidence>
<dbReference type="InterPro" id="IPR026893">
    <property type="entry name" value="Tyr/Ser_Pase_IphP-type"/>
</dbReference>
<reference evidence="1 2" key="1">
    <citation type="submission" date="2024-04" db="EMBL/GenBank/DDBJ databases">
        <title>Symmetric and asymmetric DNA N6-adenine methylation regulates different biological responses in Mucorales.</title>
        <authorList>
            <consortium name="Lawrence Berkeley National Laboratory"/>
            <person name="Lax C."/>
            <person name="Mondo S.J."/>
            <person name="Osorio-Concepcion M."/>
            <person name="Muszewska A."/>
            <person name="Corrochano-Luque M."/>
            <person name="Gutierrez G."/>
            <person name="Riley R."/>
            <person name="Lipzen A."/>
            <person name="Guo J."/>
            <person name="Hundley H."/>
            <person name="Amirebrahimi M."/>
            <person name="Ng V."/>
            <person name="Lorenzo-Gutierrez D."/>
            <person name="Binder U."/>
            <person name="Yang J."/>
            <person name="Song Y."/>
            <person name="Canovas D."/>
            <person name="Navarro E."/>
            <person name="Freitag M."/>
            <person name="Gabaldon T."/>
            <person name="Grigoriev I.V."/>
            <person name="Corrochano L.M."/>
            <person name="Nicolas F.E."/>
            <person name="Garre V."/>
        </authorList>
    </citation>
    <scope>NUCLEOTIDE SEQUENCE [LARGE SCALE GENOMIC DNA]</scope>
    <source>
        <strain evidence="1 2">L51</strain>
    </source>
</reference>
<dbReference type="Pfam" id="PF13350">
    <property type="entry name" value="Y_phosphatase3"/>
    <property type="match status" value="1"/>
</dbReference>
<name>A0ABR3B1P2_PHYBL</name>
<evidence type="ECO:0000313" key="1">
    <source>
        <dbReference type="EMBL" id="KAL0087433.1"/>
    </source>
</evidence>
<dbReference type="PANTHER" id="PTHR31126">
    <property type="entry name" value="TYROSINE-PROTEIN PHOSPHATASE"/>
    <property type="match status" value="1"/>
</dbReference>
<dbReference type="SUPFAM" id="SSF52799">
    <property type="entry name" value="(Phosphotyrosine protein) phosphatases II"/>
    <property type="match status" value="1"/>
</dbReference>
<comment type="caution">
    <text evidence="1">The sequence shown here is derived from an EMBL/GenBank/DDBJ whole genome shotgun (WGS) entry which is preliminary data.</text>
</comment>
<protein>
    <submittedName>
        <fullName evidence="1">Protein-tyrosine phosphatase-like protein</fullName>
    </submittedName>
</protein>
<accession>A0ABR3B1P2</accession>
<proteinExistence type="predicted"/>
<keyword evidence="2" id="KW-1185">Reference proteome</keyword>
<dbReference type="Proteomes" id="UP001448207">
    <property type="component" value="Unassembled WGS sequence"/>
</dbReference>
<dbReference type="InterPro" id="IPR016130">
    <property type="entry name" value="Tyr_Pase_AS"/>
</dbReference>
<dbReference type="PROSITE" id="PS00383">
    <property type="entry name" value="TYR_PHOSPHATASE_1"/>
    <property type="match status" value="1"/>
</dbReference>
<gene>
    <name evidence="1" type="ORF">J3Q64DRAFT_1737348</name>
</gene>
<dbReference type="Gene3D" id="3.90.190.10">
    <property type="entry name" value="Protein tyrosine phosphatase superfamily"/>
    <property type="match status" value="1"/>
</dbReference>
<sequence length="269" mass="30507">MTKEDIDGFIKEHGIKTILDLRTGMEAVEGLPIDKSFPTMTLENVRPKDLLVDSNDSGVHPEEAKTEVMDFLNNSTTLRKKFRIDFAGKNFQRYCVFMSCSFRLKITLLVLMLFCQKKKASYLVGREVLSPMGVSKMYRKFAIYCQSEVRQALEIFTDPSNYPIHIHCTQGKDRTGIMACLLEHIAGVPKDIIIDDYAKTQQGLEPVRDMMLSEIRKAGLTEDFANAPPKNMEELLEYLNGKYGSVDGYLDAIGFGKQSRDKVRKIIAV</sequence>
<dbReference type="PANTHER" id="PTHR31126:SF1">
    <property type="entry name" value="TYROSINE SPECIFIC PROTEIN PHOSPHATASES DOMAIN-CONTAINING PROTEIN"/>
    <property type="match status" value="1"/>
</dbReference>
<organism evidence="1 2">
    <name type="scientific">Phycomyces blakesleeanus</name>
    <dbReference type="NCBI Taxonomy" id="4837"/>
    <lineage>
        <taxon>Eukaryota</taxon>
        <taxon>Fungi</taxon>
        <taxon>Fungi incertae sedis</taxon>
        <taxon>Mucoromycota</taxon>
        <taxon>Mucoromycotina</taxon>
        <taxon>Mucoromycetes</taxon>
        <taxon>Mucorales</taxon>
        <taxon>Phycomycetaceae</taxon>
        <taxon>Phycomyces</taxon>
    </lineage>
</organism>
<dbReference type="EMBL" id="JBCLYO010000007">
    <property type="protein sequence ID" value="KAL0087433.1"/>
    <property type="molecule type" value="Genomic_DNA"/>
</dbReference>
<dbReference type="InterPro" id="IPR029021">
    <property type="entry name" value="Prot-tyrosine_phosphatase-like"/>
</dbReference>